<dbReference type="RefSeq" id="WP_165930931.1">
    <property type="nucleotide sequence ID" value="NZ_SMAJ01000003.1"/>
</dbReference>
<gene>
    <name evidence="3" type="ORF">EDC26_103283</name>
</gene>
<dbReference type="InterPro" id="IPR036188">
    <property type="entry name" value="FAD/NAD-bd_sf"/>
</dbReference>
<comment type="caution">
    <text evidence="3">The sequence shown here is derived from an EMBL/GenBank/DDBJ whole genome shotgun (WGS) entry which is preliminary data.</text>
</comment>
<reference evidence="3 4" key="1">
    <citation type="submission" date="2019-03" db="EMBL/GenBank/DDBJ databases">
        <title>Genomic Encyclopedia of Type Strains, Phase IV (KMG-IV): sequencing the most valuable type-strain genomes for metagenomic binning, comparative biology and taxonomic classification.</title>
        <authorList>
            <person name="Goeker M."/>
        </authorList>
    </citation>
    <scope>NUCLEOTIDE SEQUENCE [LARGE SCALE GENOMIC DNA]</scope>
    <source>
        <strain evidence="3 4">DSM 24591</strain>
    </source>
</reference>
<name>A0A4R3M843_9BURK</name>
<keyword evidence="1" id="KW-0560">Oxidoreductase</keyword>
<sequence length="435" mass="47336">MSNTSCLLSGLRGSFDHSLWSHTSPLPEPFPSLQSSVNIDVLVIGAGYTGLTAAIELLERNIEVAVIDAQEPGFGASGRNGGQVIPFMKHDPATLMAMFGDEVGRSIIDLTLRSADTVFDLIRRHNIDCDAVQTGWIQGGRSSANKTTLLNRSDIWARAGASARWLDTEDIKVLSGSSYFNFGWFLEGGGSVQPLKYARGLADVVRRLGGSVYVKSPAIRMSVSGKKWSVSTPGGEILANRVVLATNGYTTNLWPGLEQSTVPVYSMQVATEPLALDDGEEILPGGQTMTDTLRLVHYFRRDAQGRFVIGARGPFKDILNQGDARYIIAKARTIYPQLKNVDFPFLWSGRVAMTADYLPHLHHLAPGVTALVGFNGRGVGMATTLGRVLAAACLDNRKQTLPYPTTALNPIRFHGLNQIGVRLMIAYYRVLDRIS</sequence>
<feature type="domain" description="FAD dependent oxidoreductase" evidence="2">
    <location>
        <begin position="40"/>
        <end position="391"/>
    </location>
</feature>
<dbReference type="PANTHER" id="PTHR13847:SF281">
    <property type="entry name" value="FAD DEPENDENT OXIDOREDUCTASE DOMAIN-CONTAINING PROTEIN"/>
    <property type="match status" value="1"/>
</dbReference>
<dbReference type="GO" id="GO:0005737">
    <property type="term" value="C:cytoplasm"/>
    <property type="evidence" value="ECO:0007669"/>
    <property type="project" value="TreeGrafter"/>
</dbReference>
<evidence type="ECO:0000313" key="4">
    <source>
        <dbReference type="Proteomes" id="UP000295525"/>
    </source>
</evidence>
<evidence type="ECO:0000313" key="3">
    <source>
        <dbReference type="EMBL" id="TCT09664.1"/>
    </source>
</evidence>
<evidence type="ECO:0000256" key="1">
    <source>
        <dbReference type="ARBA" id="ARBA00023002"/>
    </source>
</evidence>
<evidence type="ECO:0000259" key="2">
    <source>
        <dbReference type="Pfam" id="PF01266"/>
    </source>
</evidence>
<dbReference type="SUPFAM" id="SSF51905">
    <property type="entry name" value="FAD/NAD(P)-binding domain"/>
    <property type="match status" value="1"/>
</dbReference>
<dbReference type="Proteomes" id="UP000295525">
    <property type="component" value="Unassembled WGS sequence"/>
</dbReference>
<dbReference type="Gene3D" id="3.30.9.10">
    <property type="entry name" value="D-Amino Acid Oxidase, subunit A, domain 2"/>
    <property type="match status" value="1"/>
</dbReference>
<dbReference type="InterPro" id="IPR006076">
    <property type="entry name" value="FAD-dep_OxRdtase"/>
</dbReference>
<dbReference type="Gene3D" id="3.50.50.60">
    <property type="entry name" value="FAD/NAD(P)-binding domain"/>
    <property type="match status" value="1"/>
</dbReference>
<proteinExistence type="predicted"/>
<accession>A0A4R3M843</accession>
<dbReference type="Pfam" id="PF01266">
    <property type="entry name" value="DAO"/>
    <property type="match status" value="1"/>
</dbReference>
<protein>
    <submittedName>
        <fullName evidence="3">Glycine/D-amino acid oxidase-like deaminating enzyme</fullName>
    </submittedName>
</protein>
<keyword evidence="4" id="KW-1185">Reference proteome</keyword>
<dbReference type="GO" id="GO:0016491">
    <property type="term" value="F:oxidoreductase activity"/>
    <property type="evidence" value="ECO:0007669"/>
    <property type="project" value="UniProtKB-KW"/>
</dbReference>
<organism evidence="3 4">
    <name type="scientific">Paralcaligenes ureilyticus</name>
    <dbReference type="NCBI Taxonomy" id="627131"/>
    <lineage>
        <taxon>Bacteria</taxon>
        <taxon>Pseudomonadati</taxon>
        <taxon>Pseudomonadota</taxon>
        <taxon>Betaproteobacteria</taxon>
        <taxon>Burkholderiales</taxon>
        <taxon>Alcaligenaceae</taxon>
        <taxon>Paralcaligenes</taxon>
    </lineage>
</organism>
<dbReference type="AlphaFoldDB" id="A0A4R3M843"/>
<dbReference type="EMBL" id="SMAJ01000003">
    <property type="protein sequence ID" value="TCT09664.1"/>
    <property type="molecule type" value="Genomic_DNA"/>
</dbReference>
<dbReference type="PANTHER" id="PTHR13847">
    <property type="entry name" value="SARCOSINE DEHYDROGENASE-RELATED"/>
    <property type="match status" value="1"/>
</dbReference>